<evidence type="ECO:0000313" key="4">
    <source>
        <dbReference type="Proteomes" id="UP000054498"/>
    </source>
</evidence>
<name>A0A0D2N8Z1_9CHLO</name>
<reference evidence="3 4" key="1">
    <citation type="journal article" date="2013" name="BMC Genomics">
        <title>Reconstruction of the lipid metabolism for the microalga Monoraphidium neglectum from its genome sequence reveals characteristics suitable for biofuel production.</title>
        <authorList>
            <person name="Bogen C."/>
            <person name="Al-Dilaimi A."/>
            <person name="Albersmeier A."/>
            <person name="Wichmann J."/>
            <person name="Grundmann M."/>
            <person name="Rupp O."/>
            <person name="Lauersen K.J."/>
            <person name="Blifernez-Klassen O."/>
            <person name="Kalinowski J."/>
            <person name="Goesmann A."/>
            <person name="Mussgnug J.H."/>
            <person name="Kruse O."/>
        </authorList>
    </citation>
    <scope>NUCLEOTIDE SEQUENCE [LARGE SCALE GENOMIC DNA]</scope>
    <source>
        <strain evidence="3 4">SAG 48.87</strain>
    </source>
</reference>
<sequence>MQLSRLAVVLLLAAALCIARASRDLDDSSSNRQLLQTPTSADCDRSVKHCTACRYQFYRGTVTKAICTKCDTGYAVKASGRACYCAPGYYTTENTAVSGQTGFTCIPCDYNNVCPGAKITAESSTAFAACGANKITTTQFAKSDRECVVKPGFGWGSGDTSAACDAGFYNPGYNTRKCTKCPGDLTTAGTNSNSTQDCQAPIGYYYLRGKAVACARGTYKSFVGNQDCSECPNGVTTAAGEVGKTSSSACTVLLAGYQFASAPTVGTTDATECGQDSYRTGEVTFDGSTAVTCTGCGNNLTTLANVTKATSPDACLAPPGYGWAPGGTNGAGVATLCPAGSYNPGYNREPCVKCGNGTITTAAAGSTSADQCYTPAGHGNRRDAVSGVLEGYVCPNNTYGRPNNTFGLVDVECTKCQENTHTLQTGSTAAAQCLTNAGYGYDDGSVNQCSYGYYNPGDNQNPCTYCGDGFNTTNSANATAGETGSDAASDCKLDFGYHLFGSSGAIEPCLRGFYKGFIGNGSCSQCPAGTSTTATMAAVAKTDCDACRPGFGTGTADGKIVLGSLSNTSCSICPSGTYSAGFTQGGQNCTACPTTQNFTGTMVSRKGTWTPEDCFGQFITNPDNEQTFLPWDYIYHDNATILALQSGQTTLSACQTNCGLDSTCQYMVFYKTGGPDGDGINKCYWRTTGADISAAHIVGDGTAAWWDNPDVSVVLFEIKEGAYVAYPKLLGETIGTTVTLAGSPSTSDFKAMRSACDKDAACVGLTHDVGGVWRAFAGTLREDTIGKIRVVGTAINSWVAEPTGTEENEGWSSVALVG</sequence>
<dbReference type="RefSeq" id="XP_013901160.1">
    <property type="nucleotide sequence ID" value="XM_014045706.1"/>
</dbReference>
<dbReference type="SMART" id="SM01411">
    <property type="entry name" value="Ephrin_rec_like"/>
    <property type="match status" value="9"/>
</dbReference>
<keyword evidence="4" id="KW-1185">Reference proteome</keyword>
<evidence type="ECO:0000256" key="1">
    <source>
        <dbReference type="SAM" id="SignalP"/>
    </source>
</evidence>
<dbReference type="InterPro" id="IPR011641">
    <property type="entry name" value="Tyr-kin_ephrin_A/B_rcpt-like"/>
</dbReference>
<organism evidence="3 4">
    <name type="scientific">Monoraphidium neglectum</name>
    <dbReference type="NCBI Taxonomy" id="145388"/>
    <lineage>
        <taxon>Eukaryota</taxon>
        <taxon>Viridiplantae</taxon>
        <taxon>Chlorophyta</taxon>
        <taxon>core chlorophytes</taxon>
        <taxon>Chlorophyceae</taxon>
        <taxon>CS clade</taxon>
        <taxon>Sphaeropleales</taxon>
        <taxon>Selenastraceae</taxon>
        <taxon>Monoraphidium</taxon>
    </lineage>
</organism>
<dbReference type="KEGG" id="mng:MNEG_5818"/>
<dbReference type="Pfam" id="PF07699">
    <property type="entry name" value="Ephrin_rec_like"/>
    <property type="match status" value="2"/>
</dbReference>
<dbReference type="EMBL" id="KK101112">
    <property type="protein sequence ID" value="KIZ02141.1"/>
    <property type="molecule type" value="Genomic_DNA"/>
</dbReference>
<protein>
    <recommendedName>
        <fullName evidence="2">Tyrosine-protein kinase ephrin type A/B receptor-like domain-containing protein</fullName>
    </recommendedName>
</protein>
<feature type="domain" description="Tyrosine-protein kinase ephrin type A/B receptor-like" evidence="2">
    <location>
        <begin position="507"/>
        <end position="544"/>
    </location>
</feature>
<proteinExistence type="predicted"/>
<feature type="domain" description="Tyrosine-protein kinase ephrin type A/B receptor-like" evidence="2">
    <location>
        <begin position="203"/>
        <end position="249"/>
    </location>
</feature>
<dbReference type="Proteomes" id="UP000054498">
    <property type="component" value="Unassembled WGS sequence"/>
</dbReference>
<gene>
    <name evidence="3" type="ORF">MNEG_5818</name>
</gene>
<dbReference type="STRING" id="145388.A0A0D2N8Z1"/>
<evidence type="ECO:0000313" key="3">
    <source>
        <dbReference type="EMBL" id="KIZ02141.1"/>
    </source>
</evidence>
<feature type="chain" id="PRO_5002248414" description="Tyrosine-protein kinase ephrin type A/B receptor-like domain-containing protein" evidence="1">
    <location>
        <begin position="22"/>
        <end position="818"/>
    </location>
</feature>
<feature type="signal peptide" evidence="1">
    <location>
        <begin position="1"/>
        <end position="21"/>
    </location>
</feature>
<accession>A0A0D2N8Z1</accession>
<evidence type="ECO:0000259" key="2">
    <source>
        <dbReference type="Pfam" id="PF07699"/>
    </source>
</evidence>
<dbReference type="OrthoDB" id="535037at2759"/>
<dbReference type="AlphaFoldDB" id="A0A0D2N8Z1"/>
<dbReference type="GeneID" id="25738695"/>
<dbReference type="Gene3D" id="2.10.50.10">
    <property type="entry name" value="Tumor Necrosis Factor Receptor, subunit A, domain 2"/>
    <property type="match status" value="3"/>
</dbReference>
<keyword evidence="1" id="KW-0732">Signal</keyword>